<dbReference type="GO" id="GO:0051301">
    <property type="term" value="P:cell division"/>
    <property type="evidence" value="ECO:0007669"/>
    <property type="project" value="UniProtKB-KW"/>
</dbReference>
<sequence length="441" mass="47226">MSEFHIIGGHKIGGTITAQGNKNEALPVLCAALMNPAGVTIRNVPQIEDIKNLLKIVEAVGAEITTLADGHSYSIVTKDIKMSELPSELVAGLRGSITLLGPILARAKKVFLPRPGGDKIGRRRVDTHLLALSALGAKVEVFNDGYMLEAAKLKGTAILLDEASVTGTENAIMAAACAEGVTLIENAASEPHVQGLCRFLIAQGVTIEGVGSNMLKIHGVGGFENLKAADHTIGPDYLEIGSFIAMSAMTGGDLVVQDVNPIDLRMIKFVFERVGINWRYHEREGKGIAPSGQIVDLVMKSPYALKIQTDVHGEIPKIDDAPWPMFPADLISIILTVATQCSGTVLIHEKLFESRLYFTDKLMGMGAQIVLCDPHRAVIIGPSKLYGSRMTSPDIRAGMALVIAALAAEGESVIQNIVQVDRGYENIDARLRSLGAKIERI</sequence>
<keyword evidence="3 12" id="KW-0963">Cytoplasm</keyword>
<comment type="caution">
    <text evidence="12">Lacks conserved residue(s) required for the propagation of feature annotation.</text>
</comment>
<dbReference type="STRING" id="869212.Turpa_2397"/>
<accession>I4B6Y2</accession>
<name>I4B6Y2_TURPD</name>
<feature type="binding site" evidence="12">
    <location>
        <position position="351"/>
    </location>
    <ligand>
        <name>UDP-N-acetyl-alpha-D-glucosamine</name>
        <dbReference type="ChEBI" id="CHEBI:57705"/>
    </ligand>
</feature>
<comment type="function">
    <text evidence="12">Cell wall formation. Adds enolpyruvyl to UDP-N-acetylglucosamine.</text>
</comment>
<evidence type="ECO:0000256" key="1">
    <source>
        <dbReference type="ARBA" id="ARBA00004496"/>
    </source>
</evidence>
<organism evidence="14 15">
    <name type="scientific">Turneriella parva (strain ATCC BAA-1111 / DSM 21527 / NCTC 11395 / H)</name>
    <name type="common">Leptospira parva</name>
    <dbReference type="NCBI Taxonomy" id="869212"/>
    <lineage>
        <taxon>Bacteria</taxon>
        <taxon>Pseudomonadati</taxon>
        <taxon>Spirochaetota</taxon>
        <taxon>Spirochaetia</taxon>
        <taxon>Leptospirales</taxon>
        <taxon>Leptospiraceae</taxon>
        <taxon>Turneriella</taxon>
    </lineage>
</organism>
<keyword evidence="5 12" id="KW-0808">Transferase</keyword>
<feature type="active site" description="Proton donor" evidence="12">
    <location>
        <position position="118"/>
    </location>
</feature>
<comment type="pathway">
    <text evidence="2 12">Cell wall biogenesis; peptidoglycan biosynthesis.</text>
</comment>
<proteinExistence type="inferred from homology"/>
<comment type="catalytic activity">
    <reaction evidence="11 12">
        <text>phosphoenolpyruvate + UDP-N-acetyl-alpha-D-glucosamine = UDP-N-acetyl-3-O-(1-carboxyvinyl)-alpha-D-glucosamine + phosphate</text>
        <dbReference type="Rhea" id="RHEA:18681"/>
        <dbReference type="ChEBI" id="CHEBI:43474"/>
        <dbReference type="ChEBI" id="CHEBI:57705"/>
        <dbReference type="ChEBI" id="CHEBI:58702"/>
        <dbReference type="ChEBI" id="CHEBI:68483"/>
        <dbReference type="EC" id="2.5.1.7"/>
    </reaction>
</comment>
<dbReference type="NCBIfam" id="TIGR01072">
    <property type="entry name" value="murA"/>
    <property type="match status" value="1"/>
</dbReference>
<dbReference type="RefSeq" id="WP_014803545.1">
    <property type="nucleotide sequence ID" value="NC_018020.1"/>
</dbReference>
<evidence type="ECO:0000256" key="3">
    <source>
        <dbReference type="ARBA" id="ARBA00022490"/>
    </source>
</evidence>
<dbReference type="GO" id="GO:0008360">
    <property type="term" value="P:regulation of cell shape"/>
    <property type="evidence" value="ECO:0007669"/>
    <property type="project" value="UniProtKB-KW"/>
</dbReference>
<dbReference type="InterPro" id="IPR005750">
    <property type="entry name" value="UDP_GlcNAc_COvinyl_MurA"/>
</dbReference>
<feature type="binding site" evidence="12">
    <location>
        <begin position="22"/>
        <end position="23"/>
    </location>
    <ligand>
        <name>phosphoenolpyruvate</name>
        <dbReference type="ChEBI" id="CHEBI:58702"/>
    </ligand>
</feature>
<dbReference type="PANTHER" id="PTHR43783">
    <property type="entry name" value="UDP-N-ACETYLGLUCOSAMINE 1-CARBOXYVINYLTRANSFERASE"/>
    <property type="match status" value="1"/>
</dbReference>
<keyword evidence="6 12" id="KW-0133">Cell shape</keyword>
<evidence type="ECO:0000256" key="5">
    <source>
        <dbReference type="ARBA" id="ARBA00022679"/>
    </source>
</evidence>
<evidence type="ECO:0000256" key="8">
    <source>
        <dbReference type="ARBA" id="ARBA00023306"/>
    </source>
</evidence>
<keyword evidence="7 12" id="KW-0573">Peptidoglycan synthesis</keyword>
<dbReference type="GO" id="GO:0008760">
    <property type="term" value="F:UDP-N-acetylglucosamine 1-carboxyvinyltransferase activity"/>
    <property type="evidence" value="ECO:0007669"/>
    <property type="project" value="UniProtKB-UniRule"/>
</dbReference>
<comment type="subcellular location">
    <subcellularLocation>
        <location evidence="1 12">Cytoplasm</location>
    </subcellularLocation>
</comment>
<evidence type="ECO:0000256" key="11">
    <source>
        <dbReference type="ARBA" id="ARBA00047527"/>
    </source>
</evidence>
<keyword evidence="9 12" id="KW-0961">Cell wall biogenesis/degradation</keyword>
<dbReference type="InterPro" id="IPR001986">
    <property type="entry name" value="Enolpyruvate_Tfrase_dom"/>
</dbReference>
<dbReference type="PANTHER" id="PTHR43783:SF1">
    <property type="entry name" value="UDP-N-ACETYLGLUCOSAMINE 1-CARBOXYVINYLTRANSFERASE"/>
    <property type="match status" value="1"/>
</dbReference>
<reference evidence="14 15" key="1">
    <citation type="submission" date="2012-06" db="EMBL/GenBank/DDBJ databases">
        <title>The complete chromosome of genome of Turneriella parva DSM 21527.</title>
        <authorList>
            <consortium name="US DOE Joint Genome Institute (JGI-PGF)"/>
            <person name="Lucas S."/>
            <person name="Han J."/>
            <person name="Lapidus A."/>
            <person name="Bruce D."/>
            <person name="Goodwin L."/>
            <person name="Pitluck S."/>
            <person name="Peters L."/>
            <person name="Kyrpides N."/>
            <person name="Mavromatis K."/>
            <person name="Ivanova N."/>
            <person name="Mikhailova N."/>
            <person name="Chertkov O."/>
            <person name="Detter J.C."/>
            <person name="Tapia R."/>
            <person name="Han C."/>
            <person name="Land M."/>
            <person name="Hauser L."/>
            <person name="Markowitz V."/>
            <person name="Cheng J.-F."/>
            <person name="Hugenholtz P."/>
            <person name="Woyke T."/>
            <person name="Wu D."/>
            <person name="Gronow S."/>
            <person name="Wellnitz S."/>
            <person name="Brambilla E."/>
            <person name="Klenk H.-P."/>
            <person name="Eisen J.A."/>
        </authorList>
    </citation>
    <scope>NUCLEOTIDE SEQUENCE [LARGE SCALE GENOMIC DNA]</scope>
    <source>
        <strain evidence="15">ATCC BAA-1111 / DSM 21527 / NCTC 11395 / H</strain>
    </source>
</reference>
<feature type="binding site" evidence="12">
    <location>
        <position position="94"/>
    </location>
    <ligand>
        <name>UDP-N-acetyl-alpha-D-glucosamine</name>
        <dbReference type="ChEBI" id="CHEBI:57705"/>
    </ligand>
</feature>
<evidence type="ECO:0000256" key="6">
    <source>
        <dbReference type="ARBA" id="ARBA00022960"/>
    </source>
</evidence>
<dbReference type="GO" id="GO:0071555">
    <property type="term" value="P:cell wall organization"/>
    <property type="evidence" value="ECO:0007669"/>
    <property type="project" value="UniProtKB-KW"/>
</dbReference>
<protein>
    <recommendedName>
        <fullName evidence="12">UDP-N-acetylglucosamine 1-carboxyvinyltransferase</fullName>
        <ecNumber evidence="12">2.5.1.7</ecNumber>
    </recommendedName>
    <alternativeName>
        <fullName evidence="12">Enoylpyruvate transferase</fullName>
    </alternativeName>
    <alternativeName>
        <fullName evidence="12">UDP-N-acetylglucosamine enolpyruvyl transferase</fullName>
        <shortName evidence="12">EPT</shortName>
    </alternativeName>
</protein>
<dbReference type="InterPro" id="IPR050068">
    <property type="entry name" value="MurA_subfamily"/>
</dbReference>
<keyword evidence="4 12" id="KW-0132">Cell division</keyword>
<dbReference type="KEGG" id="tpx:Turpa_2397"/>
<dbReference type="HAMAP" id="MF_00111">
    <property type="entry name" value="MurA"/>
    <property type="match status" value="1"/>
</dbReference>
<dbReference type="UniPathway" id="UPA00219"/>
<feature type="domain" description="Enolpyruvate transferase" evidence="13">
    <location>
        <begin position="9"/>
        <end position="428"/>
    </location>
</feature>
<feature type="binding site" evidence="12">
    <location>
        <position position="329"/>
    </location>
    <ligand>
        <name>UDP-N-acetyl-alpha-D-glucosamine</name>
        <dbReference type="ChEBI" id="CHEBI:57705"/>
    </ligand>
</feature>
<dbReference type="PATRIC" id="fig|869212.3.peg.2412"/>
<evidence type="ECO:0000256" key="10">
    <source>
        <dbReference type="ARBA" id="ARBA00038367"/>
    </source>
</evidence>
<gene>
    <name evidence="12" type="primary">murA</name>
    <name evidence="14" type="ordered locus">Turpa_2397</name>
</gene>
<evidence type="ECO:0000259" key="13">
    <source>
        <dbReference type="Pfam" id="PF00275"/>
    </source>
</evidence>
<dbReference type="CDD" id="cd01555">
    <property type="entry name" value="UdpNAET"/>
    <property type="match status" value="1"/>
</dbReference>
<dbReference type="SUPFAM" id="SSF55205">
    <property type="entry name" value="EPT/RTPC-like"/>
    <property type="match status" value="1"/>
</dbReference>
<comment type="similarity">
    <text evidence="10 12">Belongs to the EPSP synthase family. MurA subfamily.</text>
</comment>
<dbReference type="Gene3D" id="3.65.10.10">
    <property type="entry name" value="Enolpyruvate transferase domain"/>
    <property type="match status" value="2"/>
</dbReference>
<dbReference type="NCBIfam" id="NF006873">
    <property type="entry name" value="PRK09369.1"/>
    <property type="match status" value="1"/>
</dbReference>
<dbReference type="Proteomes" id="UP000006048">
    <property type="component" value="Chromosome"/>
</dbReference>
<dbReference type="HOGENOM" id="CLU_027387_0_1_12"/>
<dbReference type="GO" id="GO:0009252">
    <property type="term" value="P:peptidoglycan biosynthetic process"/>
    <property type="evidence" value="ECO:0007669"/>
    <property type="project" value="UniProtKB-UniRule"/>
</dbReference>
<evidence type="ECO:0000256" key="2">
    <source>
        <dbReference type="ARBA" id="ARBA00004752"/>
    </source>
</evidence>
<dbReference type="Pfam" id="PF00275">
    <property type="entry name" value="EPSP_synthase"/>
    <property type="match status" value="1"/>
</dbReference>
<evidence type="ECO:0000256" key="7">
    <source>
        <dbReference type="ARBA" id="ARBA00022984"/>
    </source>
</evidence>
<evidence type="ECO:0000313" key="15">
    <source>
        <dbReference type="Proteomes" id="UP000006048"/>
    </source>
</evidence>
<evidence type="ECO:0000256" key="4">
    <source>
        <dbReference type="ARBA" id="ARBA00022618"/>
    </source>
</evidence>
<evidence type="ECO:0000313" key="14">
    <source>
        <dbReference type="EMBL" id="AFM13039.1"/>
    </source>
</evidence>
<evidence type="ECO:0000256" key="12">
    <source>
        <dbReference type="HAMAP-Rule" id="MF_00111"/>
    </source>
</evidence>
<keyword evidence="8 12" id="KW-0131">Cell cycle</keyword>
<evidence type="ECO:0000256" key="9">
    <source>
        <dbReference type="ARBA" id="ARBA00023316"/>
    </source>
</evidence>
<dbReference type="InterPro" id="IPR036968">
    <property type="entry name" value="Enolpyruvate_Tfrase_sf"/>
</dbReference>
<dbReference type="GO" id="GO:0005737">
    <property type="term" value="C:cytoplasm"/>
    <property type="evidence" value="ECO:0007669"/>
    <property type="project" value="UniProtKB-SubCell"/>
</dbReference>
<dbReference type="GO" id="GO:0019277">
    <property type="term" value="P:UDP-N-acetylgalactosamine biosynthetic process"/>
    <property type="evidence" value="ECO:0007669"/>
    <property type="project" value="InterPro"/>
</dbReference>
<dbReference type="InterPro" id="IPR013792">
    <property type="entry name" value="RNA3'P_cycl/enolpyr_Trfase_a/b"/>
</dbReference>
<keyword evidence="15" id="KW-1185">Reference proteome</keyword>
<dbReference type="AlphaFoldDB" id="I4B6Y2"/>
<dbReference type="OrthoDB" id="9803760at2"/>
<dbReference type="EMBL" id="CP002959">
    <property type="protein sequence ID" value="AFM13039.1"/>
    <property type="molecule type" value="Genomic_DNA"/>
</dbReference>
<dbReference type="EC" id="2.5.1.7" evidence="12"/>